<dbReference type="PANTHER" id="PTHR33119">
    <property type="entry name" value="IFI3P"/>
    <property type="match status" value="1"/>
</dbReference>
<proteinExistence type="predicted"/>
<dbReference type="InterPro" id="IPR049192">
    <property type="entry name" value="DUF4246_C"/>
</dbReference>
<evidence type="ECO:0000259" key="1">
    <source>
        <dbReference type="Pfam" id="PF14033"/>
    </source>
</evidence>
<dbReference type="EMBL" id="JARKIB010000195">
    <property type="protein sequence ID" value="KAJ7725331.1"/>
    <property type="molecule type" value="Genomic_DNA"/>
</dbReference>
<reference evidence="2" key="1">
    <citation type="submission" date="2023-03" db="EMBL/GenBank/DDBJ databases">
        <title>Massive genome expansion in bonnet fungi (Mycena s.s.) driven by repeated elements and novel gene families across ecological guilds.</title>
        <authorList>
            <consortium name="Lawrence Berkeley National Laboratory"/>
            <person name="Harder C.B."/>
            <person name="Miyauchi S."/>
            <person name="Viragh M."/>
            <person name="Kuo A."/>
            <person name="Thoen E."/>
            <person name="Andreopoulos B."/>
            <person name="Lu D."/>
            <person name="Skrede I."/>
            <person name="Drula E."/>
            <person name="Henrissat B."/>
            <person name="Morin E."/>
            <person name="Kohler A."/>
            <person name="Barry K."/>
            <person name="LaButti K."/>
            <person name="Morin E."/>
            <person name="Salamov A."/>
            <person name="Lipzen A."/>
            <person name="Mereny Z."/>
            <person name="Hegedus B."/>
            <person name="Baldrian P."/>
            <person name="Stursova M."/>
            <person name="Weitz H."/>
            <person name="Taylor A."/>
            <person name="Grigoriev I.V."/>
            <person name="Nagy L.G."/>
            <person name="Martin F."/>
            <person name="Kauserud H."/>
        </authorList>
    </citation>
    <scope>NUCLEOTIDE SEQUENCE</scope>
    <source>
        <strain evidence="2">CBHHK182m</strain>
    </source>
</reference>
<dbReference type="Pfam" id="PF14033">
    <property type="entry name" value="DUF4246"/>
    <property type="match status" value="1"/>
</dbReference>
<dbReference type="InterPro" id="IPR025340">
    <property type="entry name" value="DUF4246"/>
</dbReference>
<sequence>MNALSWALHSKEDWQRKAADPKIRAKWYEEAVSQIDEDDEDELMTEGMRACSEAIWYSDRLIQDDVLQRLKSAAKALEDVPDSEKDWHPGSDDQVLDLIHPSLYCLVYGRTHAYLPNEPRTAANLLPVHRPPTTRFESLTSSEHAMYDKRFNERLLAQLDDFVSEDFCWMPSDFAVDSDGVVALASPYINNLHPVKHQSLYRAIEEILTAFIPMFERVLGDANLDMSGRNAPYGPIGSRGYVNCIWDNLREEPEDPRSFPKTLPEAMEYEGQLEEGFKPVPLRGMTIQCIIKLANIHLTPENPQYDGGSWHIEGMANEGIVASGIYYYDEENLTQSKLAFRSPVGDPHYHFQNDHECQVMLYDIDNNTNCVQDLGAVITKAGRALSWPNLYQHRVSPIELADPSKPGHRKILAIFLVDPTKALIPSASDVPPQQAEWAVDAFEEAWASAGPRSVLSALPLELRDMIKEEILASGTVMTLKEAEDYRLELMEERTSSIKYHNEVVSERTFNMCEH</sequence>
<name>A0AAD7HPH1_9AGAR</name>
<dbReference type="AlphaFoldDB" id="A0AAD7HPH1"/>
<dbReference type="PANTHER" id="PTHR33119:SF1">
    <property type="entry name" value="FE2OG DIOXYGENASE DOMAIN-CONTAINING PROTEIN"/>
    <property type="match status" value="1"/>
</dbReference>
<feature type="domain" description="DUF4246" evidence="1">
    <location>
        <begin position="52"/>
        <end position="439"/>
    </location>
</feature>
<organism evidence="2 3">
    <name type="scientific">Mycena metata</name>
    <dbReference type="NCBI Taxonomy" id="1033252"/>
    <lineage>
        <taxon>Eukaryota</taxon>
        <taxon>Fungi</taxon>
        <taxon>Dikarya</taxon>
        <taxon>Basidiomycota</taxon>
        <taxon>Agaricomycotina</taxon>
        <taxon>Agaricomycetes</taxon>
        <taxon>Agaricomycetidae</taxon>
        <taxon>Agaricales</taxon>
        <taxon>Marasmiineae</taxon>
        <taxon>Mycenaceae</taxon>
        <taxon>Mycena</taxon>
    </lineage>
</organism>
<protein>
    <recommendedName>
        <fullName evidence="1">DUF4246 domain-containing protein</fullName>
    </recommendedName>
</protein>
<accession>A0AAD7HPH1</accession>
<keyword evidence="3" id="KW-1185">Reference proteome</keyword>
<evidence type="ECO:0000313" key="2">
    <source>
        <dbReference type="EMBL" id="KAJ7725331.1"/>
    </source>
</evidence>
<evidence type="ECO:0000313" key="3">
    <source>
        <dbReference type="Proteomes" id="UP001215598"/>
    </source>
</evidence>
<gene>
    <name evidence="2" type="ORF">B0H16DRAFT_1677470</name>
</gene>
<dbReference type="Proteomes" id="UP001215598">
    <property type="component" value="Unassembled WGS sequence"/>
</dbReference>
<comment type="caution">
    <text evidence="2">The sequence shown here is derived from an EMBL/GenBank/DDBJ whole genome shotgun (WGS) entry which is preliminary data.</text>
</comment>